<dbReference type="PANTHER" id="PTHR37958">
    <property type="entry name" value="SODIUM-POTASSIUM/PROTON ANTIPORTER CHAA"/>
    <property type="match status" value="1"/>
</dbReference>
<dbReference type="Proteomes" id="UP000248148">
    <property type="component" value="Unassembled WGS sequence"/>
</dbReference>
<evidence type="ECO:0000313" key="7">
    <source>
        <dbReference type="EMBL" id="PYF02580.1"/>
    </source>
</evidence>
<evidence type="ECO:0000256" key="5">
    <source>
        <dbReference type="SAM" id="Phobius"/>
    </source>
</evidence>
<protein>
    <submittedName>
        <fullName evidence="7">Ca2+:H+ antiporter</fullName>
    </submittedName>
</protein>
<dbReference type="EMBL" id="QJTI01000011">
    <property type="protein sequence ID" value="PYF02580.1"/>
    <property type="molecule type" value="Genomic_DNA"/>
</dbReference>
<feature type="transmembrane region" description="Helical" evidence="5">
    <location>
        <begin position="343"/>
        <end position="364"/>
    </location>
</feature>
<reference evidence="7 8" key="1">
    <citation type="submission" date="2018-06" db="EMBL/GenBank/DDBJ databases">
        <title>Genomic Encyclopedia of Archaeal and Bacterial Type Strains, Phase II (KMG-II): from individual species to whole genera.</title>
        <authorList>
            <person name="Goeker M."/>
        </authorList>
    </citation>
    <scope>NUCLEOTIDE SEQUENCE [LARGE SCALE GENOMIC DNA]</scope>
    <source>
        <strain evidence="7 8">JCM 11668</strain>
    </source>
</reference>
<feature type="transmembrane region" description="Helical" evidence="5">
    <location>
        <begin position="131"/>
        <end position="153"/>
    </location>
</feature>
<dbReference type="PANTHER" id="PTHR37958:SF1">
    <property type="entry name" value="SODIUM-POTASSIUM_PROTON ANTIPORTER CHAA"/>
    <property type="match status" value="1"/>
</dbReference>
<dbReference type="GO" id="GO:0015385">
    <property type="term" value="F:sodium:proton antiporter activity"/>
    <property type="evidence" value="ECO:0007669"/>
    <property type="project" value="TreeGrafter"/>
</dbReference>
<feature type="transmembrane region" description="Helical" evidence="5">
    <location>
        <begin position="244"/>
        <end position="262"/>
    </location>
</feature>
<keyword evidence="8" id="KW-1185">Reference proteome</keyword>
<dbReference type="InterPro" id="IPR044880">
    <property type="entry name" value="NCX_ion-bd_dom_sf"/>
</dbReference>
<feature type="transmembrane region" description="Helical" evidence="5">
    <location>
        <begin position="371"/>
        <end position="390"/>
    </location>
</feature>
<feature type="transmembrane region" description="Helical" evidence="5">
    <location>
        <begin position="165"/>
        <end position="185"/>
    </location>
</feature>
<evidence type="ECO:0000259" key="6">
    <source>
        <dbReference type="Pfam" id="PF01699"/>
    </source>
</evidence>
<name>A0A318TFN7_9BRAD</name>
<feature type="transmembrane region" description="Helical" evidence="5">
    <location>
        <begin position="314"/>
        <end position="337"/>
    </location>
</feature>
<dbReference type="AlphaFoldDB" id="A0A318TFN7"/>
<sequence>MPRSGQPVSTQSPHKAVDANAMVAEAVPSRSGPPLSSWLFPALALTMVGAITLFHLEFELSALGLTFSMALLLVLFGTVFAAVHHAETLAHRIGEPYGTLLLTLSVTVIEVSLISSMMLGDKVVPTLARDTVFAVIMIVCNGLVGACVLIGGLRFREQQFRVTGASVYLSVIVVLATLTLVLPNYTFTDPGPVYSRAQLAFVGLSTVVLYGLFLYTQTVRHRDYFVTAAPESAKHQDEPHHDSVPLSLSLLLVSLFAVVMLAEKFAHLVETTSEMIGAPIAFAGLVVAVLILLPESVAAIAAARRNQLQRSINLALGSALATIGLTIPAVALVSLMLDKTLTLGLETQEMVLLVLTFFISMLTFGNGRTNIMFGLVHLVVFALFVFLVFVP</sequence>
<dbReference type="InterPro" id="IPR004837">
    <property type="entry name" value="NaCa_Exmemb"/>
</dbReference>
<evidence type="ECO:0000256" key="2">
    <source>
        <dbReference type="ARBA" id="ARBA00022692"/>
    </source>
</evidence>
<evidence type="ECO:0000313" key="8">
    <source>
        <dbReference type="Proteomes" id="UP000248148"/>
    </source>
</evidence>
<comment type="caution">
    <text evidence="7">The sequence shown here is derived from an EMBL/GenBank/DDBJ whole genome shotgun (WGS) entry which is preliminary data.</text>
</comment>
<gene>
    <name evidence="7" type="ORF">BJ122_11180</name>
</gene>
<feature type="domain" description="Sodium/calcium exchanger membrane region" evidence="6">
    <location>
        <begin position="69"/>
        <end position="218"/>
    </location>
</feature>
<evidence type="ECO:0000256" key="1">
    <source>
        <dbReference type="ARBA" id="ARBA00004141"/>
    </source>
</evidence>
<accession>A0A318TFN7</accession>
<feature type="transmembrane region" description="Helical" evidence="5">
    <location>
        <begin position="62"/>
        <end position="85"/>
    </location>
</feature>
<evidence type="ECO:0000256" key="4">
    <source>
        <dbReference type="ARBA" id="ARBA00023136"/>
    </source>
</evidence>
<keyword evidence="2 5" id="KW-0812">Transmembrane</keyword>
<evidence type="ECO:0000256" key="3">
    <source>
        <dbReference type="ARBA" id="ARBA00022989"/>
    </source>
</evidence>
<feature type="transmembrane region" description="Helical" evidence="5">
    <location>
        <begin position="282"/>
        <end position="302"/>
    </location>
</feature>
<feature type="domain" description="Sodium/calcium exchanger membrane region" evidence="6">
    <location>
        <begin position="247"/>
        <end position="389"/>
    </location>
</feature>
<keyword evidence="3 5" id="KW-1133">Transmembrane helix</keyword>
<comment type="subcellular location">
    <subcellularLocation>
        <location evidence="1">Membrane</location>
        <topology evidence="1">Multi-pass membrane protein</topology>
    </subcellularLocation>
</comment>
<dbReference type="InterPro" id="IPR052946">
    <property type="entry name" value="Alkaline_pH_Ca-Antiporter"/>
</dbReference>
<dbReference type="Gene3D" id="1.20.1420.30">
    <property type="entry name" value="NCX, central ion-binding region"/>
    <property type="match status" value="1"/>
</dbReference>
<keyword evidence="4 5" id="KW-0472">Membrane</keyword>
<feature type="transmembrane region" description="Helical" evidence="5">
    <location>
        <begin position="97"/>
        <end position="119"/>
    </location>
</feature>
<feature type="transmembrane region" description="Helical" evidence="5">
    <location>
        <begin position="38"/>
        <end position="56"/>
    </location>
</feature>
<dbReference type="GO" id="GO:0015386">
    <property type="term" value="F:potassium:proton antiporter activity"/>
    <property type="evidence" value="ECO:0007669"/>
    <property type="project" value="TreeGrafter"/>
</dbReference>
<organism evidence="7 8">
    <name type="scientific">Rhodopseudomonas faecalis</name>
    <dbReference type="NCBI Taxonomy" id="99655"/>
    <lineage>
        <taxon>Bacteria</taxon>
        <taxon>Pseudomonadati</taxon>
        <taxon>Pseudomonadota</taxon>
        <taxon>Alphaproteobacteria</taxon>
        <taxon>Hyphomicrobiales</taxon>
        <taxon>Nitrobacteraceae</taxon>
        <taxon>Rhodopseudomonas</taxon>
    </lineage>
</organism>
<feature type="transmembrane region" description="Helical" evidence="5">
    <location>
        <begin position="197"/>
        <end position="215"/>
    </location>
</feature>
<proteinExistence type="predicted"/>
<dbReference type="Pfam" id="PF01699">
    <property type="entry name" value="Na_Ca_ex"/>
    <property type="match status" value="2"/>
</dbReference>
<dbReference type="GO" id="GO:0005886">
    <property type="term" value="C:plasma membrane"/>
    <property type="evidence" value="ECO:0007669"/>
    <property type="project" value="TreeGrafter"/>
</dbReference>